<name>X1LMJ0_9ZZZZ</name>
<protein>
    <submittedName>
        <fullName evidence="1">Uncharacterized protein</fullName>
    </submittedName>
</protein>
<comment type="caution">
    <text evidence="1">The sequence shown here is derived from an EMBL/GenBank/DDBJ whole genome shotgun (WGS) entry which is preliminary data.</text>
</comment>
<organism evidence="1">
    <name type="scientific">marine sediment metagenome</name>
    <dbReference type="NCBI Taxonomy" id="412755"/>
    <lineage>
        <taxon>unclassified sequences</taxon>
        <taxon>metagenomes</taxon>
        <taxon>ecological metagenomes</taxon>
    </lineage>
</organism>
<accession>X1LMJ0</accession>
<reference evidence="1" key="1">
    <citation type="journal article" date="2014" name="Front. Microbiol.">
        <title>High frequency of phylogenetically diverse reductive dehalogenase-homologous genes in deep subseafloor sedimentary metagenomes.</title>
        <authorList>
            <person name="Kawai M."/>
            <person name="Futagami T."/>
            <person name="Toyoda A."/>
            <person name="Takaki Y."/>
            <person name="Nishi S."/>
            <person name="Hori S."/>
            <person name="Arai W."/>
            <person name="Tsubouchi T."/>
            <person name="Morono Y."/>
            <person name="Uchiyama I."/>
            <person name="Ito T."/>
            <person name="Fujiyama A."/>
            <person name="Inagaki F."/>
            <person name="Takami H."/>
        </authorList>
    </citation>
    <scope>NUCLEOTIDE SEQUENCE</scope>
    <source>
        <strain evidence="1">Expedition CK06-06</strain>
    </source>
</reference>
<sequence>MSKNISNKELDKEIKKWLESFSREEWLEKLDRQKYLYEFRKWLEFKESNTGIFSFEYEGLKIKDKGKFVWTKDKYMSLKKDKFSGSDLNIFKEIFKEIPEAA</sequence>
<dbReference type="EMBL" id="BARV01014563">
    <property type="protein sequence ID" value="GAI20577.1"/>
    <property type="molecule type" value="Genomic_DNA"/>
</dbReference>
<gene>
    <name evidence="1" type="ORF">S06H3_25307</name>
</gene>
<evidence type="ECO:0000313" key="1">
    <source>
        <dbReference type="EMBL" id="GAI20577.1"/>
    </source>
</evidence>
<proteinExistence type="predicted"/>
<dbReference type="AlphaFoldDB" id="X1LMJ0"/>